<dbReference type="Pfam" id="PF20176">
    <property type="entry name" value="DUF6541"/>
    <property type="match status" value="1"/>
</dbReference>
<keyword evidence="2" id="KW-1185">Reference proteome</keyword>
<gene>
    <name evidence="1" type="ORF">CVS29_11885</name>
</gene>
<dbReference type="AlphaFoldDB" id="A0A2V3DWD7"/>
<dbReference type="EMBL" id="QHLZ01000007">
    <property type="protein sequence ID" value="PXA64898.1"/>
    <property type="molecule type" value="Genomic_DNA"/>
</dbReference>
<name>A0A2V3DWD7_9MICC</name>
<dbReference type="Proteomes" id="UP000246303">
    <property type="component" value="Unassembled WGS sequence"/>
</dbReference>
<organism evidence="1 2">
    <name type="scientific">Arthrobacter psychrochitiniphilus</name>
    <dbReference type="NCBI Taxonomy" id="291045"/>
    <lineage>
        <taxon>Bacteria</taxon>
        <taxon>Bacillati</taxon>
        <taxon>Actinomycetota</taxon>
        <taxon>Actinomycetes</taxon>
        <taxon>Micrococcales</taxon>
        <taxon>Micrococcaceae</taxon>
        <taxon>Arthrobacter</taxon>
    </lineage>
</organism>
<proteinExistence type="predicted"/>
<dbReference type="OrthoDB" id="3169698at2"/>
<evidence type="ECO:0000313" key="1">
    <source>
        <dbReference type="EMBL" id="PXA64898.1"/>
    </source>
</evidence>
<comment type="caution">
    <text evidence="1">The sequence shown here is derived from an EMBL/GenBank/DDBJ whole genome shotgun (WGS) entry which is preliminary data.</text>
</comment>
<dbReference type="InterPro" id="IPR046671">
    <property type="entry name" value="DUF6541"/>
</dbReference>
<evidence type="ECO:0000313" key="2">
    <source>
        <dbReference type="Proteomes" id="UP000246303"/>
    </source>
</evidence>
<dbReference type="RefSeq" id="WP_110106563.1">
    <property type="nucleotide sequence ID" value="NZ_JACBZZ010000001.1"/>
</dbReference>
<accession>A0A2V3DWD7</accession>
<sequence length="667" mass="71452">MTWWQALPAICIAATLFFVPGFVLARGLGARGFFSTAMAPLASCGVIGVSGIIGGVTHISWSIWLVAGVTIACTAAGWFLRLLFRDKLLPVARSSGGPVLSWATVLLVLGTSAPMVAKKLLPAMGTPDSFAQVYDNIFHLNAIRYIIETGNASSLTLGNMSTGRSGISIYPSVWHSLSALVAQLASVNVFVAENAVTIAVTALVWPFACIALVRGVIGPKIIATVVAGILSTSFWVFPFQIIQWGPLFPNTLAYSILPIAVLLLASAFGLTRERMADPFTVVTLFAVSVAAMFLTQPNGFSAMLAFSVPMVLGLWIRTLIQSLRSENRTQNVLLTLAWGLAALVTFVIIWKALLLGYDDWKPSRSLGEAVKDVATGGLLGRNFTWLASMFAAVGLLVILIKRRGWWMIACMAVAGGLYVTAVWAPMGAFRHTITGSWYQDPYRLAALVPLFTIVLASVGADGLAIGVGSLLKRLALRFGGRAASLSQKPSAALQSIAGLLVLVLGLAVMVPLTLQTNQKGMKMITKKISQSWSYKPGWIVSSPEYILMSRLDSEVPPNAVIAVDPFNGGSLAYAISGRKVTQYHLNPSPSKDLLLVAQNLATASHGSETCKLANELNIRFVLDFGSFYMLDVPAAKKYPGFVEIQNAPALKLIDQQDHAKLYEVVGC</sequence>
<reference evidence="1 2" key="1">
    <citation type="submission" date="2018-05" db="EMBL/GenBank/DDBJ databases">
        <title>Genetic diversity of glacier-inhabiting Cryobacterium bacteria in China and description of Cryobacterium mengkeensis sp. nov. and Arthrobacter glacialis sp. nov.</title>
        <authorList>
            <person name="Liu Q."/>
            <person name="Xin Y.-H."/>
        </authorList>
    </citation>
    <scope>NUCLEOTIDE SEQUENCE [LARGE SCALE GENOMIC DNA]</scope>
    <source>
        <strain evidence="1 2">GP3</strain>
    </source>
</reference>
<protein>
    <submittedName>
        <fullName evidence="1">Uncharacterized protein</fullName>
    </submittedName>
</protein>